<dbReference type="EMBL" id="HBUF01154523">
    <property type="protein sequence ID" value="CAG6648884.1"/>
    <property type="molecule type" value="Transcribed_RNA"/>
</dbReference>
<dbReference type="FunFam" id="1.10.640.10:FF:000009">
    <property type="entry name" value="Peroxidase, isoform B"/>
    <property type="match status" value="1"/>
</dbReference>
<evidence type="ECO:0000256" key="1">
    <source>
        <dbReference type="ARBA" id="ARBA00022559"/>
    </source>
</evidence>
<dbReference type="PRINTS" id="PR00457">
    <property type="entry name" value="ANPEROXIDASE"/>
</dbReference>
<keyword evidence="2" id="KW-0479">Metal-binding</keyword>
<dbReference type="EMBL" id="HBUF01154520">
    <property type="protein sequence ID" value="CAG6648876.1"/>
    <property type="molecule type" value="Transcribed_RNA"/>
</dbReference>
<dbReference type="SUPFAM" id="SSF48113">
    <property type="entry name" value="Heme-dependent peroxidases"/>
    <property type="match status" value="1"/>
</dbReference>
<dbReference type="GO" id="GO:0046872">
    <property type="term" value="F:metal ion binding"/>
    <property type="evidence" value="ECO:0007669"/>
    <property type="project" value="UniProtKB-KW"/>
</dbReference>
<dbReference type="InterPro" id="IPR037120">
    <property type="entry name" value="Haem_peroxidase_sf_animal"/>
</dbReference>
<dbReference type="InterPro" id="IPR010255">
    <property type="entry name" value="Haem_peroxidase_sf"/>
</dbReference>
<protein>
    <submittedName>
        <fullName evidence="4">Peroxidase</fullName>
    </submittedName>
</protein>
<feature type="chain" id="PRO_5036428604" evidence="3">
    <location>
        <begin position="20"/>
        <end position="669"/>
    </location>
</feature>
<organism evidence="4">
    <name type="scientific">Cacopsylla melanoneura</name>
    <dbReference type="NCBI Taxonomy" id="428564"/>
    <lineage>
        <taxon>Eukaryota</taxon>
        <taxon>Metazoa</taxon>
        <taxon>Ecdysozoa</taxon>
        <taxon>Arthropoda</taxon>
        <taxon>Hexapoda</taxon>
        <taxon>Insecta</taxon>
        <taxon>Pterygota</taxon>
        <taxon>Neoptera</taxon>
        <taxon>Paraneoptera</taxon>
        <taxon>Hemiptera</taxon>
        <taxon>Sternorrhyncha</taxon>
        <taxon>Psylloidea</taxon>
        <taxon>Psyllidae</taxon>
        <taxon>Psyllinae</taxon>
        <taxon>Cacopsylla</taxon>
    </lineage>
</organism>
<dbReference type="PANTHER" id="PTHR11475:SF86">
    <property type="entry name" value="PEROXIDASE"/>
    <property type="match status" value="1"/>
</dbReference>
<dbReference type="InterPro" id="IPR019791">
    <property type="entry name" value="Haem_peroxidase_animal"/>
</dbReference>
<keyword evidence="1 4" id="KW-0575">Peroxidase</keyword>
<dbReference type="GO" id="GO:0006979">
    <property type="term" value="P:response to oxidative stress"/>
    <property type="evidence" value="ECO:0007669"/>
    <property type="project" value="InterPro"/>
</dbReference>
<dbReference type="EMBL" id="HBUF01154519">
    <property type="protein sequence ID" value="CAG6648874.1"/>
    <property type="molecule type" value="Transcribed_RNA"/>
</dbReference>
<dbReference type="GO" id="GO:0020037">
    <property type="term" value="F:heme binding"/>
    <property type="evidence" value="ECO:0007669"/>
    <property type="project" value="InterPro"/>
</dbReference>
<keyword evidence="2" id="KW-0408">Iron</keyword>
<keyword evidence="1 4" id="KW-0560">Oxidoreductase</keyword>
<keyword evidence="2" id="KW-0349">Heme</keyword>
<dbReference type="CDD" id="cd09823">
    <property type="entry name" value="peroxinectin_like"/>
    <property type="match status" value="1"/>
</dbReference>
<dbReference type="Gene3D" id="1.10.640.10">
    <property type="entry name" value="Haem peroxidase domain superfamily, animal type"/>
    <property type="match status" value="1"/>
</dbReference>
<evidence type="ECO:0000313" key="4">
    <source>
        <dbReference type="EMBL" id="CAG6648876.1"/>
    </source>
</evidence>
<dbReference type="GO" id="GO:0004601">
    <property type="term" value="F:peroxidase activity"/>
    <property type="evidence" value="ECO:0007669"/>
    <property type="project" value="UniProtKB-KW"/>
</dbReference>
<evidence type="ECO:0000256" key="3">
    <source>
        <dbReference type="SAM" id="SignalP"/>
    </source>
</evidence>
<dbReference type="EMBL" id="HBUF01375976">
    <property type="protein sequence ID" value="CAG6728296.1"/>
    <property type="molecule type" value="Transcribed_RNA"/>
</dbReference>
<accession>A0A8D8RDW0</accession>
<dbReference type="EMBL" id="HBUF01590748">
    <property type="protein sequence ID" value="CAG6773290.1"/>
    <property type="molecule type" value="Transcribed_RNA"/>
</dbReference>
<dbReference type="PANTHER" id="PTHR11475">
    <property type="entry name" value="OXIDASE/PEROXIDASE"/>
    <property type="match status" value="1"/>
</dbReference>
<dbReference type="AlphaFoldDB" id="A0A8D8RDW0"/>
<dbReference type="EMBL" id="HBUF01154525">
    <property type="protein sequence ID" value="CAG6648888.1"/>
    <property type="molecule type" value="Transcribed_RNA"/>
</dbReference>
<name>A0A8D8RDW0_9HEMI</name>
<proteinExistence type="predicted"/>
<dbReference type="EMBL" id="HBUF01233979">
    <property type="protein sequence ID" value="CAG6674487.1"/>
    <property type="molecule type" value="Transcribed_RNA"/>
</dbReference>
<feature type="binding site" description="axial binding residue" evidence="2">
    <location>
        <position position="422"/>
    </location>
    <ligand>
        <name>heme b</name>
        <dbReference type="ChEBI" id="CHEBI:60344"/>
    </ligand>
    <ligandPart>
        <name>Fe</name>
        <dbReference type="ChEBI" id="CHEBI:18248"/>
    </ligandPart>
</feature>
<dbReference type="EMBL" id="HBUF01375977">
    <property type="protein sequence ID" value="CAG6728298.1"/>
    <property type="molecule type" value="Transcribed_RNA"/>
</dbReference>
<sequence length="669" mass="75782">MGHTGIVIWSLCQLSIALALLQQPHGYGSPSPAYQSLYTPTQSPYSSGGYGFRPNSPFYSTPAVNPFAHYSKPVSAPSDVCKSVQLPCTDNKYRTIDGTCNNLKYGNWGTPKTKYGRLLPPKYADGIKAVPTSVAGTELPGARLISIVMFPDLPVDDHLWTLSTMSWAQIITHDMSMSMGNSQNNRYSANCCTDDGQINTADTNPHCFPIIMPDDDPVYSKFNQVCMNFVRSTTDIDQGCNPGYTPAEQMIIVTHWMDASLVYGSDDELAAKLREFNGGRLAVEFRDGKPWPPAAQNKSAVCDSKNDALPCYQFGDRRANQNPGLTVLHIALLREHNRIATILGHLNPHWDDEILYQESRKILIAEYSHINYYEWLPIVVGQENALKYKLIHNTKGYVNDYNDHVEPNVLNEHATAAFRYFHSSVQGTLQLIAESRHILQELRLSDHFNRPELIEDKDNHDNLIRGLTTQSQEEVDPYFTSELTDFLFRNGKPFGRDLRAIDVQRGRDHGLASYNDYRSFCGLPRAYKFEDFLDVISPDRLEKLSALYDHPDDIDLTVGGSLEAHVPGTLAGPTFLCLLLEQFYRTRVSDRYWYEREGQFTHEQLAEIKKASLARLMCDNSDEIHTMQPAAFLKISKDNQLVACNDYEHIPAIDLSYWKEESPYLYKKK</sequence>
<reference evidence="4" key="1">
    <citation type="submission" date="2021-05" db="EMBL/GenBank/DDBJ databases">
        <authorList>
            <person name="Alioto T."/>
            <person name="Alioto T."/>
            <person name="Gomez Garrido J."/>
        </authorList>
    </citation>
    <scope>NUCLEOTIDE SEQUENCE</scope>
</reference>
<keyword evidence="3" id="KW-0732">Signal</keyword>
<dbReference type="EMBL" id="HBUF01233978">
    <property type="protein sequence ID" value="CAG6674485.1"/>
    <property type="molecule type" value="Transcribed_RNA"/>
</dbReference>
<dbReference type="EMBL" id="HBUF01154524">
    <property type="protein sequence ID" value="CAG6648886.1"/>
    <property type="molecule type" value="Transcribed_RNA"/>
</dbReference>
<evidence type="ECO:0000256" key="2">
    <source>
        <dbReference type="PIRSR" id="PIRSR619791-2"/>
    </source>
</evidence>
<dbReference type="Pfam" id="PF03098">
    <property type="entry name" value="An_peroxidase"/>
    <property type="match status" value="1"/>
</dbReference>
<dbReference type="PROSITE" id="PS50292">
    <property type="entry name" value="PEROXIDASE_3"/>
    <property type="match status" value="1"/>
</dbReference>
<dbReference type="EMBL" id="HBUF01590747">
    <property type="protein sequence ID" value="CAG6773287.1"/>
    <property type="molecule type" value="Transcribed_RNA"/>
</dbReference>
<feature type="signal peptide" evidence="3">
    <location>
        <begin position="1"/>
        <end position="19"/>
    </location>
</feature>
<dbReference type="EMBL" id="HBUF01375978">
    <property type="protein sequence ID" value="CAG6728300.1"/>
    <property type="molecule type" value="Transcribed_RNA"/>
</dbReference>